<dbReference type="GO" id="GO:0000723">
    <property type="term" value="P:telomere maintenance"/>
    <property type="evidence" value="ECO:0007669"/>
    <property type="project" value="InterPro"/>
</dbReference>
<dbReference type="FunFam" id="3.40.50.410:FF:000080">
    <property type="entry name" value="X-ray repair-complementing defective repair in Chinese hamster cells 6"/>
    <property type="match status" value="1"/>
</dbReference>
<dbReference type="GO" id="GO:0003690">
    <property type="term" value="F:double-stranded DNA binding"/>
    <property type="evidence" value="ECO:0007669"/>
    <property type="project" value="TreeGrafter"/>
</dbReference>
<dbReference type="InterPro" id="IPR036465">
    <property type="entry name" value="vWFA_dom_sf"/>
</dbReference>
<evidence type="ECO:0000256" key="13">
    <source>
        <dbReference type="ARBA" id="ARBA00047995"/>
    </source>
</evidence>
<dbReference type="SUPFAM" id="SSF100939">
    <property type="entry name" value="SPOC domain-like"/>
    <property type="match status" value="1"/>
</dbReference>
<dbReference type="PANTHER" id="PTHR12604:SF2">
    <property type="entry name" value="X-RAY REPAIR CROSS-COMPLEMENTING PROTEIN 6"/>
    <property type="match status" value="1"/>
</dbReference>
<evidence type="ECO:0000256" key="11">
    <source>
        <dbReference type="ARBA" id="ARBA00023204"/>
    </source>
</evidence>
<evidence type="ECO:0000256" key="8">
    <source>
        <dbReference type="ARBA" id="ARBA00022840"/>
    </source>
</evidence>
<dbReference type="Gene3D" id="1.10.720.30">
    <property type="entry name" value="SAP domain"/>
    <property type="match status" value="1"/>
</dbReference>
<evidence type="ECO:0000259" key="14">
    <source>
        <dbReference type="SMART" id="SM00559"/>
    </source>
</evidence>
<keyword evidence="10" id="KW-0233">DNA recombination</keyword>
<evidence type="ECO:0000256" key="4">
    <source>
        <dbReference type="ARBA" id="ARBA00022741"/>
    </source>
</evidence>
<dbReference type="Pfam" id="PF03730">
    <property type="entry name" value="Ku_C"/>
    <property type="match status" value="1"/>
</dbReference>
<dbReference type="SMART" id="SM00559">
    <property type="entry name" value="Ku78"/>
    <property type="match status" value="1"/>
</dbReference>
<evidence type="ECO:0000256" key="9">
    <source>
        <dbReference type="ARBA" id="ARBA00023125"/>
    </source>
</evidence>
<evidence type="ECO:0000256" key="7">
    <source>
        <dbReference type="ARBA" id="ARBA00022806"/>
    </source>
</evidence>
<comment type="similarity">
    <text evidence="2">Belongs to the ku70 family.</text>
</comment>
<dbReference type="NCBIfam" id="TIGR00578">
    <property type="entry name" value="ku70"/>
    <property type="match status" value="1"/>
</dbReference>
<dbReference type="Pfam" id="PF02735">
    <property type="entry name" value="Ku"/>
    <property type="match status" value="1"/>
</dbReference>
<dbReference type="InterPro" id="IPR016194">
    <property type="entry name" value="SPOC-like_C_dom_sf"/>
</dbReference>
<comment type="catalytic activity">
    <reaction evidence="13">
        <text>ATP + H2O = ADP + phosphate + H(+)</text>
        <dbReference type="Rhea" id="RHEA:13065"/>
        <dbReference type="ChEBI" id="CHEBI:15377"/>
        <dbReference type="ChEBI" id="CHEBI:15378"/>
        <dbReference type="ChEBI" id="CHEBI:30616"/>
        <dbReference type="ChEBI" id="CHEBI:43474"/>
        <dbReference type="ChEBI" id="CHEBI:456216"/>
        <dbReference type="EC" id="3.6.4.12"/>
    </reaction>
</comment>
<dbReference type="GO" id="GO:0042162">
    <property type="term" value="F:telomeric DNA binding"/>
    <property type="evidence" value="ECO:0007669"/>
    <property type="project" value="InterPro"/>
</dbReference>
<evidence type="ECO:0000313" key="16">
    <source>
        <dbReference type="Proteomes" id="UP000663879"/>
    </source>
</evidence>
<feature type="domain" description="Ku" evidence="14">
    <location>
        <begin position="303"/>
        <end position="448"/>
    </location>
</feature>
<comment type="subcellular location">
    <subcellularLocation>
        <location evidence="1">Nucleus</location>
    </subcellularLocation>
</comment>
<keyword evidence="9" id="KW-0238">DNA-binding</keyword>
<keyword evidence="11" id="KW-0234">DNA repair</keyword>
<dbReference type="GO" id="GO:0003678">
    <property type="term" value="F:DNA helicase activity"/>
    <property type="evidence" value="ECO:0007669"/>
    <property type="project" value="UniProtKB-EC"/>
</dbReference>
<reference evidence="15" key="1">
    <citation type="submission" date="2021-02" db="EMBL/GenBank/DDBJ databases">
        <authorList>
            <person name="Nowell W R."/>
        </authorList>
    </citation>
    <scope>NUCLEOTIDE SEQUENCE</scope>
    <source>
        <strain evidence="15">Ploen Becks lab</strain>
    </source>
</reference>
<dbReference type="InterPro" id="IPR036361">
    <property type="entry name" value="SAP_dom_sf"/>
</dbReference>
<dbReference type="Gene3D" id="4.10.970.10">
    <property type="entry name" value="Ku70, bridge and pillars"/>
    <property type="match status" value="1"/>
</dbReference>
<dbReference type="GO" id="GO:0016787">
    <property type="term" value="F:hydrolase activity"/>
    <property type="evidence" value="ECO:0007669"/>
    <property type="project" value="UniProtKB-KW"/>
</dbReference>
<gene>
    <name evidence="15" type="ORF">OXX778_LOCUS8667</name>
</gene>
<protein>
    <recommendedName>
        <fullName evidence="3">DNA helicase</fullName>
        <ecNumber evidence="3">3.6.4.12</ecNumber>
    </recommendedName>
</protein>
<organism evidence="15 16">
    <name type="scientific">Brachionus calyciflorus</name>
    <dbReference type="NCBI Taxonomy" id="104777"/>
    <lineage>
        <taxon>Eukaryota</taxon>
        <taxon>Metazoa</taxon>
        <taxon>Spiralia</taxon>
        <taxon>Gnathifera</taxon>
        <taxon>Rotifera</taxon>
        <taxon>Eurotatoria</taxon>
        <taxon>Monogononta</taxon>
        <taxon>Pseudotrocha</taxon>
        <taxon>Ploima</taxon>
        <taxon>Brachionidae</taxon>
        <taxon>Brachionus</taxon>
    </lineage>
</organism>
<dbReference type="InterPro" id="IPR005160">
    <property type="entry name" value="Ku_C"/>
</dbReference>
<dbReference type="CDD" id="cd00788">
    <property type="entry name" value="KU70"/>
    <property type="match status" value="1"/>
</dbReference>
<dbReference type="PIRSF" id="PIRSF003033">
    <property type="entry name" value="Ku70"/>
    <property type="match status" value="1"/>
</dbReference>
<dbReference type="GO" id="GO:0006303">
    <property type="term" value="P:double-strand break repair via nonhomologous end joining"/>
    <property type="evidence" value="ECO:0007669"/>
    <property type="project" value="InterPro"/>
</dbReference>
<sequence length="602" mass="69912">MDNFDSFGFENDFDDAGDEQFYFNNIGSHRDSTLFLVDCSPSMFVKPETEERTLFEKCMKAVQNMYQHKIYGSDKDLLGIVFFGTKENNTGEDFPHIYSLQSLDQPSAERIKEIERFSSNFDFKYFRSEYGNSNEFSLDKVFWWCSNMFSSVTQKLDTRRIVLFTRKDQPHSENKTLEKLAKNKAKDLYDIGIVLEVVPVVLMGEEFDYSKFYADALMLSEEDIKMLPDPSENFEELEKTVRSKDHKRRPYTHLKLNLSDDLAISCSVFNLVRECPKPSKIKLDKKTNVETKTVTRRYNPDTGEILFASDTKLALDIFDRRVTFEEDEIKSIKRFGNPGLKVLGFKDLKAIKPYMYIKPGHFLYPDEKSVQGSTTLFRALLEKCLEKEKFILCEIITRVNTPPRLVALCAQKEEIENKIQTMPPGFQVLYLPFADDIRQIDRVVKAKTNPEAVDLFTKCITKLRFKYNPENFKNPALQKLWFEIEAIALAREETEKVEDLTLPDNDRVEKRAGLFLDQISREFNLPDKLASKSKRKNDDTHGILVKKTKNNENIDVAAEAKAGRLEKLTIPILKEFMKENKINAKGTRKDDLIKEIKSYLNL</sequence>
<evidence type="ECO:0000256" key="1">
    <source>
        <dbReference type="ARBA" id="ARBA00004123"/>
    </source>
</evidence>
<evidence type="ECO:0000256" key="5">
    <source>
        <dbReference type="ARBA" id="ARBA00022763"/>
    </source>
</evidence>
<dbReference type="Gene3D" id="3.40.50.410">
    <property type="entry name" value="von Willebrand factor, type A domain"/>
    <property type="match status" value="1"/>
</dbReference>
<dbReference type="InterPro" id="IPR006164">
    <property type="entry name" value="DNA_bd_Ku70/Ku80"/>
</dbReference>
<dbReference type="InterPro" id="IPR047087">
    <property type="entry name" value="KU70_core_dom"/>
</dbReference>
<name>A0A813VM09_9BILA</name>
<dbReference type="SUPFAM" id="SSF53300">
    <property type="entry name" value="vWA-like"/>
    <property type="match status" value="1"/>
</dbReference>
<dbReference type="EC" id="3.6.4.12" evidence="3"/>
<dbReference type="Pfam" id="PF03731">
    <property type="entry name" value="Ku_N"/>
    <property type="match status" value="1"/>
</dbReference>
<dbReference type="OrthoDB" id="3249161at2759"/>
<dbReference type="GO" id="GO:0043564">
    <property type="term" value="C:Ku70:Ku80 complex"/>
    <property type="evidence" value="ECO:0007669"/>
    <property type="project" value="InterPro"/>
</dbReference>
<dbReference type="FunFam" id="2.40.290.10:FF:000001">
    <property type="entry name" value="X-ray repair cross complementing 6"/>
    <property type="match status" value="1"/>
</dbReference>
<dbReference type="Gene3D" id="1.10.1600.10">
    <property type="match status" value="1"/>
</dbReference>
<dbReference type="Gene3D" id="2.40.290.10">
    <property type="match status" value="1"/>
</dbReference>
<comment type="caution">
    <text evidence="15">The sequence shown here is derived from an EMBL/GenBank/DDBJ whole genome shotgun (WGS) entry which is preliminary data.</text>
</comment>
<dbReference type="GO" id="GO:0006310">
    <property type="term" value="P:DNA recombination"/>
    <property type="evidence" value="ECO:0007669"/>
    <property type="project" value="UniProtKB-KW"/>
</dbReference>
<keyword evidence="5" id="KW-0227">DNA damage</keyword>
<dbReference type="InterPro" id="IPR027388">
    <property type="entry name" value="Ku70_bridge/pillars_dom_sf"/>
</dbReference>
<keyword evidence="16" id="KW-1185">Reference proteome</keyword>
<dbReference type="InterPro" id="IPR005161">
    <property type="entry name" value="Ku_N"/>
</dbReference>
<evidence type="ECO:0000256" key="3">
    <source>
        <dbReference type="ARBA" id="ARBA00012551"/>
    </source>
</evidence>
<dbReference type="AlphaFoldDB" id="A0A813VM09"/>
<dbReference type="GO" id="GO:0005524">
    <property type="term" value="F:ATP binding"/>
    <property type="evidence" value="ECO:0007669"/>
    <property type="project" value="UniProtKB-KW"/>
</dbReference>
<dbReference type="EMBL" id="CAJNOC010001213">
    <property type="protein sequence ID" value="CAF0845279.1"/>
    <property type="molecule type" value="Genomic_DNA"/>
</dbReference>
<evidence type="ECO:0000256" key="10">
    <source>
        <dbReference type="ARBA" id="ARBA00023172"/>
    </source>
</evidence>
<dbReference type="InterPro" id="IPR006165">
    <property type="entry name" value="Ku70"/>
</dbReference>
<dbReference type="GO" id="GO:0003684">
    <property type="term" value="F:damaged DNA binding"/>
    <property type="evidence" value="ECO:0007669"/>
    <property type="project" value="InterPro"/>
</dbReference>
<evidence type="ECO:0000256" key="2">
    <source>
        <dbReference type="ARBA" id="ARBA00005240"/>
    </source>
</evidence>
<keyword evidence="6" id="KW-0378">Hydrolase</keyword>
<dbReference type="CDD" id="cd01458">
    <property type="entry name" value="vWA_ku"/>
    <property type="match status" value="1"/>
</dbReference>
<keyword evidence="4" id="KW-0547">Nucleotide-binding</keyword>
<evidence type="ECO:0000256" key="6">
    <source>
        <dbReference type="ARBA" id="ARBA00022801"/>
    </source>
</evidence>
<dbReference type="PANTHER" id="PTHR12604">
    <property type="entry name" value="KU AUTOANTIGEN DNA HELICASE"/>
    <property type="match status" value="1"/>
</dbReference>
<keyword evidence="12" id="KW-0539">Nucleus</keyword>
<proteinExistence type="inferred from homology"/>
<keyword evidence="7" id="KW-0347">Helicase</keyword>
<accession>A0A813VM09</accession>
<keyword evidence="8" id="KW-0067">ATP-binding</keyword>
<evidence type="ECO:0000256" key="12">
    <source>
        <dbReference type="ARBA" id="ARBA00023242"/>
    </source>
</evidence>
<evidence type="ECO:0000313" key="15">
    <source>
        <dbReference type="EMBL" id="CAF0845279.1"/>
    </source>
</evidence>
<dbReference type="Proteomes" id="UP000663879">
    <property type="component" value="Unassembled WGS sequence"/>
</dbReference>